<evidence type="ECO:0000313" key="3">
    <source>
        <dbReference type="Proteomes" id="UP001056819"/>
    </source>
</evidence>
<sequence length="274" mass="30944">MWKKTAAVFSAALLFAAPLHAQNTPAPKKRPAVKAKADRTKELQLTAAQKQEVLRGLDKGLAQHPVLIELKKIDPELHQQIHSQLRQELTVLFERDNISLGEIGRMTEAKISPLLAAKIDQLLPYADDDALKNYIQSMLVILDVLLAKPDSGACFGWLHGQLLSSDILENEWQKIMLVTNVMQFANMSVLRHHNVQRKLPTEEQIADKLEPIWADMAKKYSSEQQSEWLALMGVDGINTQSPIAQQRFVCEVTRDMYRQALSAGDMDVVRYLLK</sequence>
<name>A0AAE9KZN5_9NEIS</name>
<organism evidence="2 3">
    <name type="scientific">Conchiformibius steedae DSM 2580</name>
    <dbReference type="NCBI Taxonomy" id="1121352"/>
    <lineage>
        <taxon>Bacteria</taxon>
        <taxon>Pseudomonadati</taxon>
        <taxon>Pseudomonadota</taxon>
        <taxon>Betaproteobacteria</taxon>
        <taxon>Neisseriales</taxon>
        <taxon>Neisseriaceae</taxon>
        <taxon>Conchiformibius</taxon>
    </lineage>
</organism>
<reference evidence="2" key="1">
    <citation type="submission" date="2022-05" db="EMBL/GenBank/DDBJ databases">
        <title>Alysiella filiformis genome sequencing.</title>
        <authorList>
            <person name="Viehboeck T."/>
        </authorList>
    </citation>
    <scope>NUCLEOTIDE SEQUENCE</scope>
    <source>
        <strain evidence="2">DSM 2580</strain>
    </source>
</reference>
<keyword evidence="1" id="KW-0732">Signal</keyword>
<evidence type="ECO:0000256" key="1">
    <source>
        <dbReference type="SAM" id="SignalP"/>
    </source>
</evidence>
<proteinExistence type="predicted"/>
<dbReference type="RefSeq" id="WP_027020982.1">
    <property type="nucleotide sequence ID" value="NZ_CP097501.1"/>
</dbReference>
<feature type="signal peptide" evidence="1">
    <location>
        <begin position="1"/>
        <end position="21"/>
    </location>
</feature>
<accession>A0AAE9KZN5</accession>
<protein>
    <submittedName>
        <fullName evidence="2">Uncharacterized protein</fullName>
    </submittedName>
</protein>
<gene>
    <name evidence="2" type="ORF">LNQ82_07625</name>
</gene>
<dbReference type="AlphaFoldDB" id="A0AAE9KZN5"/>
<feature type="chain" id="PRO_5042235173" evidence="1">
    <location>
        <begin position="22"/>
        <end position="274"/>
    </location>
</feature>
<dbReference type="EMBL" id="CP097501">
    <property type="protein sequence ID" value="URD67060.1"/>
    <property type="molecule type" value="Genomic_DNA"/>
</dbReference>
<evidence type="ECO:0000313" key="2">
    <source>
        <dbReference type="EMBL" id="URD67060.1"/>
    </source>
</evidence>
<dbReference type="Proteomes" id="UP001056819">
    <property type="component" value="Chromosome"/>
</dbReference>